<protein>
    <recommendedName>
        <fullName evidence="10">IF140/IFT172/WDR19 TPR domain-containing protein</fullName>
    </recommendedName>
</protein>
<dbReference type="GO" id="GO:0036064">
    <property type="term" value="C:ciliary basal body"/>
    <property type="evidence" value="ECO:0007669"/>
    <property type="project" value="TreeGrafter"/>
</dbReference>
<feature type="compositionally biased region" description="Polar residues" evidence="9">
    <location>
        <begin position="1308"/>
        <end position="1322"/>
    </location>
</feature>
<evidence type="ECO:0000256" key="1">
    <source>
        <dbReference type="ARBA" id="ARBA00004138"/>
    </source>
</evidence>
<organism evidence="11">
    <name type="scientific">Medioppia subpectinata</name>
    <dbReference type="NCBI Taxonomy" id="1979941"/>
    <lineage>
        <taxon>Eukaryota</taxon>
        <taxon>Metazoa</taxon>
        <taxon>Ecdysozoa</taxon>
        <taxon>Arthropoda</taxon>
        <taxon>Chelicerata</taxon>
        <taxon>Arachnida</taxon>
        <taxon>Acari</taxon>
        <taxon>Acariformes</taxon>
        <taxon>Sarcoptiformes</taxon>
        <taxon>Oribatida</taxon>
        <taxon>Brachypylina</taxon>
        <taxon>Oppioidea</taxon>
        <taxon>Oppiidae</taxon>
        <taxon>Medioppia</taxon>
    </lineage>
</organism>
<feature type="domain" description="IF140/IFT172/WDR19 TPR" evidence="10">
    <location>
        <begin position="737"/>
        <end position="933"/>
    </location>
</feature>
<keyword evidence="12" id="KW-1185">Reference proteome</keyword>
<evidence type="ECO:0000256" key="5">
    <source>
        <dbReference type="ARBA" id="ARBA00022803"/>
    </source>
</evidence>
<keyword evidence="2" id="KW-0217">Developmental protein</keyword>
<dbReference type="SUPFAM" id="SSF48371">
    <property type="entry name" value="ARM repeat"/>
    <property type="match status" value="1"/>
</dbReference>
<dbReference type="InterPro" id="IPR016024">
    <property type="entry name" value="ARM-type_fold"/>
</dbReference>
<keyword evidence="3" id="KW-0853">WD repeat</keyword>
<keyword evidence="5" id="KW-0802">TPR repeat</keyword>
<name>A0A7R9KRJ4_9ACAR</name>
<dbReference type="SUPFAM" id="SSF69322">
    <property type="entry name" value="Tricorn protease domain 2"/>
    <property type="match status" value="1"/>
</dbReference>
<dbReference type="EMBL" id="OC859894">
    <property type="protein sequence ID" value="CAD7628056.1"/>
    <property type="molecule type" value="Genomic_DNA"/>
</dbReference>
<comment type="subcellular location">
    <subcellularLocation>
        <location evidence="1">Cell projection</location>
        <location evidence="1">Cilium</location>
    </subcellularLocation>
</comment>
<dbReference type="InterPro" id="IPR015943">
    <property type="entry name" value="WD40/YVTN_repeat-like_dom_sf"/>
</dbReference>
<dbReference type="PANTHER" id="PTHR15722">
    <property type="entry name" value="IFT140/172-RELATED"/>
    <property type="match status" value="1"/>
</dbReference>
<dbReference type="GO" id="GO:0005930">
    <property type="term" value="C:axoneme"/>
    <property type="evidence" value="ECO:0007669"/>
    <property type="project" value="TreeGrafter"/>
</dbReference>
<dbReference type="Proteomes" id="UP000759131">
    <property type="component" value="Unassembled WGS sequence"/>
</dbReference>
<dbReference type="SUPFAM" id="SSF50978">
    <property type="entry name" value="WD40 repeat-like"/>
    <property type="match status" value="1"/>
</dbReference>
<evidence type="ECO:0000256" key="4">
    <source>
        <dbReference type="ARBA" id="ARBA00022737"/>
    </source>
</evidence>
<dbReference type="OrthoDB" id="2186662at2759"/>
<proteinExistence type="inferred from homology"/>
<keyword evidence="6" id="KW-0969">Cilium</keyword>
<dbReference type="EMBL" id="CAJPIZ010005319">
    <property type="protein sequence ID" value="CAG2108486.1"/>
    <property type="molecule type" value="Genomic_DNA"/>
</dbReference>
<evidence type="ECO:0000256" key="8">
    <source>
        <dbReference type="ARBA" id="ARBA00038130"/>
    </source>
</evidence>
<feature type="region of interest" description="Disordered" evidence="9">
    <location>
        <begin position="1303"/>
        <end position="1334"/>
    </location>
</feature>
<evidence type="ECO:0000256" key="2">
    <source>
        <dbReference type="ARBA" id="ARBA00022473"/>
    </source>
</evidence>
<evidence type="ECO:0000256" key="6">
    <source>
        <dbReference type="ARBA" id="ARBA00023069"/>
    </source>
</evidence>
<dbReference type="Pfam" id="PF24762">
    <property type="entry name" value="TPR_IF140-IFT172"/>
    <property type="match status" value="2"/>
</dbReference>
<feature type="domain" description="IF140/IFT172/WDR19 TPR" evidence="10">
    <location>
        <begin position="947"/>
        <end position="1172"/>
    </location>
</feature>
<gene>
    <name evidence="11" type="ORF">OSB1V03_LOCUS8478</name>
</gene>
<dbReference type="Gene3D" id="2.130.10.10">
    <property type="entry name" value="YVTN repeat-like/Quinoprotein amine dehydrogenase"/>
    <property type="match status" value="2"/>
</dbReference>
<evidence type="ECO:0000259" key="10">
    <source>
        <dbReference type="Pfam" id="PF24762"/>
    </source>
</evidence>
<evidence type="ECO:0000313" key="12">
    <source>
        <dbReference type="Proteomes" id="UP000759131"/>
    </source>
</evidence>
<keyword evidence="4" id="KW-0677">Repeat</keyword>
<comment type="similarity">
    <text evidence="8">Belongs to the IFT172 family.</text>
</comment>
<dbReference type="SMART" id="SM00320">
    <property type="entry name" value="WD40"/>
    <property type="match status" value="5"/>
</dbReference>
<evidence type="ECO:0000256" key="7">
    <source>
        <dbReference type="ARBA" id="ARBA00023273"/>
    </source>
</evidence>
<dbReference type="PANTHER" id="PTHR15722:SF2">
    <property type="entry name" value="INTRAFLAGELLAR TRANSPORT PROTEIN 172 HOMOLOG"/>
    <property type="match status" value="1"/>
</dbReference>
<dbReference type="Gene3D" id="1.25.40.470">
    <property type="match status" value="4"/>
</dbReference>
<keyword evidence="7" id="KW-0966">Cell projection</keyword>
<dbReference type="GO" id="GO:0030992">
    <property type="term" value="C:intraciliary transport particle B"/>
    <property type="evidence" value="ECO:0007669"/>
    <property type="project" value="TreeGrafter"/>
</dbReference>
<dbReference type="GO" id="GO:0042073">
    <property type="term" value="P:intraciliary transport"/>
    <property type="evidence" value="ECO:0007669"/>
    <property type="project" value="TreeGrafter"/>
</dbReference>
<dbReference type="InterPro" id="IPR036322">
    <property type="entry name" value="WD40_repeat_dom_sf"/>
</dbReference>
<evidence type="ECO:0000313" key="11">
    <source>
        <dbReference type="EMBL" id="CAD7628056.1"/>
    </source>
</evidence>
<accession>A0A7R9KRJ4</accession>
<dbReference type="InterPro" id="IPR056168">
    <property type="entry name" value="TPR_IF140/IFT172/WDR19"/>
</dbReference>
<dbReference type="FunFam" id="1.25.40.470:FF:000013">
    <property type="entry name" value="intraflagellar transport protein 172 homolog"/>
    <property type="match status" value="1"/>
</dbReference>
<evidence type="ECO:0000256" key="9">
    <source>
        <dbReference type="SAM" id="MobiDB-lite"/>
    </source>
</evidence>
<dbReference type="InterPro" id="IPR001680">
    <property type="entry name" value="WD40_rpt"/>
</dbReference>
<reference evidence="11" key="1">
    <citation type="submission" date="2020-11" db="EMBL/GenBank/DDBJ databases">
        <authorList>
            <person name="Tran Van P."/>
        </authorList>
    </citation>
    <scope>NUCLEOTIDE SEQUENCE</scope>
</reference>
<evidence type="ECO:0000256" key="3">
    <source>
        <dbReference type="ARBA" id="ARBA00022574"/>
    </source>
</evidence>
<sequence>MVHEKSLIKPAVDKHMTICRVECLCIAPNLSRLAVCTSANNQIILFDANSNEEKDKFALKSTAKNFSRKSFVVKGIAFSPDSQKLAIGQSDCVIFVYKIGENWGDKKAIVNKYSLQNPVTCLMWNSAGIVFGSLDGKVKVVQTQTNKMFGLMASNSLVVSLSVSGETIVCGFQSGLIMMNAFNVRDNTGKQVVTHSCPPFALTLSPSGYVCAAGCDGRISFINIAVQNTGQRSAANYTKQNIEYGNEISCAIASTSGNITVLSSLEKLLIFELDSRVWRQKNIIELSGAYVITGLYWSLDGTKIMTGTVNGAVDLFECKWKTKVIGDKLEISYVGNRQVVIKDLHKGSTALFHSNFDIKDVKIIRDNFAVVFTTNTLILCDIYEPNEKRSEIDWTGMTTDGLKFSFDYENVALINVVGELYLVELGSNELLASVRTDFVSQHLMSVRINERKSGTKTLAYLLDVKTVTILDLISGVQLLVWTHNERIDWIEMNETGKKLLFRDRSLKLNLLDVFQQESHVILNFCGFVQWVPGSDVIVAQSRDKLYVWYDLDKPVIHAVIGGSQNDAMGIERESGVTKVLFTISGTDIVLDEVLLEFDTAIEDADLERAELFLESLPVSAESESMWKLLANVALKNSNLLIAERSFAAIGDISRAVFVRECADNYGRLTLLDNDWSAFEESVDFDEVIDTYIELHKWEKAIDLSVRSGRSDIKDDLEQRYYNWLLDSGQEADAGLIMERSGKYEEALRLYIKSGRLVQASKLILNNSKRNADTISRSSIEQVIRELTSAEFYEEAGLLYETSAVNDKTAALDNYIKGNAYAKAISLARKEFPDEVVALELKFAEWLFNEANDPSGAVNHFIEAGKTDRALEAAIQAQQYDRAIEIAAILDNIPTHFGKKIGTYFAGKDQIDTAIEIYLNSGCIREAIALLNNKGQYSRAYKLARKLMDPSEAKEMYESIAKSLEADGKYKEAERIYITCDDVDSAISMYKSAKQYEPMIRLVKQYHTDLLTDTHLHLAKELETEGSLHQAESHYVSGGEWKSAVQMYKNTNHWEEGYRVARANGGVQAAKQVAYHWAQSLQSADAAVKLLSRFGLLNQVVDYAVDANEYVFANSLIAHSGPELRHKMIEVKLKYAVWLEDEKRYSDAEVMFCEANKPREAVLMHKMIEVKLKYAVWLEDEKRYSDAEVMFCEANKPREAVLMYLHNAAFDDALRVAEEAMNDEEVVRDVLTAQAQTILQRGRRGVDDMNRAEHLLLRAGRIEVAVKIYKESGMWEEALRVCEQFAPHLIDSVKREMIAETHNSDRYLSGTNTRENSGRSTRSIGDRSTHSDLSALNNNVTDLRQNLKIAEQNGDKESVLRYTVLLSTQMVKEGSTTDALNKVLMATSSSESELEIIERYLMVTHWFALKAILRSMDGQSNATELHSKITIALLRYTDIVRVDKAFYEAGLVAKDSGRLEMAFVFWNHFLDLVDAIEEGDYNVDHSDFMGTDIPFEVHVPTEVFNADVSSNTREEVKSWILQISMDSHVSQSLPLDALREGDVYEASLINGDSSRCLPCLVTGYPVIKHKMLEFKPGKYAVNKDDWNKLLMLTKVTASDDLKDVLHFVGKLYGNATTARFSFQHQLLNSLVLDEVLLEFDTAIEDADLERAELFLESLPVSAESESMWKLLANVALKNSNLLIAERSFAAIGDISRAVFVRECADNYGRLTLLDNDWSAFEESVDFDEVIDTYIELHKWEKAIDLSVRSGRSDIKDDLEQRYYNWLLDSGQEADAGLIMERSGKYEEALRLYIKSGRLVQASKLILNNSKRNADTISRSSIEQVIRELTSAEFYEEAGLLYETSAWRNLIHI</sequence>